<dbReference type="WBParaSite" id="jg3351">
    <property type="protein sequence ID" value="jg3351"/>
    <property type="gene ID" value="jg3351"/>
</dbReference>
<organism evidence="1 2">
    <name type="scientific">Ditylenchus dipsaci</name>
    <dbReference type="NCBI Taxonomy" id="166011"/>
    <lineage>
        <taxon>Eukaryota</taxon>
        <taxon>Metazoa</taxon>
        <taxon>Ecdysozoa</taxon>
        <taxon>Nematoda</taxon>
        <taxon>Chromadorea</taxon>
        <taxon>Rhabditida</taxon>
        <taxon>Tylenchina</taxon>
        <taxon>Tylenchomorpha</taxon>
        <taxon>Sphaerularioidea</taxon>
        <taxon>Anguinidae</taxon>
        <taxon>Anguininae</taxon>
        <taxon>Ditylenchus</taxon>
    </lineage>
</organism>
<dbReference type="Gene3D" id="3.50.7.10">
    <property type="entry name" value="GroEL"/>
    <property type="match status" value="1"/>
</dbReference>
<dbReference type="GO" id="GO:0046854">
    <property type="term" value="P:phosphatidylinositol phosphate biosynthetic process"/>
    <property type="evidence" value="ECO:0007669"/>
    <property type="project" value="TreeGrafter"/>
</dbReference>
<accession>A0A915E6H5</accession>
<reference evidence="2" key="1">
    <citation type="submission" date="2022-11" db="UniProtKB">
        <authorList>
            <consortium name="WormBaseParasite"/>
        </authorList>
    </citation>
    <scope>IDENTIFICATION</scope>
</reference>
<dbReference type="GO" id="GO:0010008">
    <property type="term" value="C:endosome membrane"/>
    <property type="evidence" value="ECO:0007669"/>
    <property type="project" value="TreeGrafter"/>
</dbReference>
<dbReference type="InterPro" id="IPR027409">
    <property type="entry name" value="GroEL-like_apical_dom_sf"/>
</dbReference>
<proteinExistence type="predicted"/>
<evidence type="ECO:0000313" key="2">
    <source>
        <dbReference type="WBParaSite" id="jg3351"/>
    </source>
</evidence>
<dbReference type="GO" id="GO:0005524">
    <property type="term" value="F:ATP binding"/>
    <property type="evidence" value="ECO:0007669"/>
    <property type="project" value="InterPro"/>
</dbReference>
<keyword evidence="1" id="KW-1185">Reference proteome</keyword>
<dbReference type="Proteomes" id="UP000887574">
    <property type="component" value="Unplaced"/>
</dbReference>
<protein>
    <submittedName>
        <fullName evidence="2">Uncharacterized protein</fullName>
    </submittedName>
</protein>
<dbReference type="PANTHER" id="PTHR45748">
    <property type="entry name" value="1-PHOSPHATIDYLINOSITOL 3-PHOSPHATE 5-KINASE-RELATED"/>
    <property type="match status" value="1"/>
</dbReference>
<dbReference type="InterPro" id="IPR002423">
    <property type="entry name" value="Cpn60/GroEL/TCP-1"/>
</dbReference>
<dbReference type="AlphaFoldDB" id="A0A915E6H5"/>
<dbReference type="PANTHER" id="PTHR45748:SF7">
    <property type="entry name" value="1-PHOSPHATIDYLINOSITOL 3-PHOSPHATE 5-KINASE-RELATED"/>
    <property type="match status" value="1"/>
</dbReference>
<evidence type="ECO:0000313" key="1">
    <source>
        <dbReference type="Proteomes" id="UP000887574"/>
    </source>
</evidence>
<dbReference type="SUPFAM" id="SSF52029">
    <property type="entry name" value="GroEL apical domain-like"/>
    <property type="match status" value="1"/>
</dbReference>
<dbReference type="Pfam" id="PF00118">
    <property type="entry name" value="Cpn60_TCP1"/>
    <property type="match status" value="1"/>
</dbReference>
<name>A0A915E6H5_9BILA</name>
<sequence>MLLTGCISYERVVEKLSSLEPIMLQEQEYLKIQVDRITSRKVSLLLVENSVASTASEMLLKEGIALATNIKHKVMERVALATNSDIITSLDTQFLQPRIGFVPDFSQRQFTKVDGSDKKILVLDNCLGNFGATILLYGSSSKELISAKRVLKFLLLSRYSSELEMSFLAMFNSTSLVNIKKKKVSSNSTQQCVGKEERKEEIFKCNLCQYNLDSLESEAKDDENSSVSLTRKQLTRFTDLEMENKIQNNYKEKC</sequence>
<dbReference type="GO" id="GO:0000285">
    <property type="term" value="F:1-phosphatidylinositol-3-phosphate 5-kinase activity"/>
    <property type="evidence" value="ECO:0007669"/>
    <property type="project" value="TreeGrafter"/>
</dbReference>